<evidence type="ECO:0000313" key="3">
    <source>
        <dbReference type="EMBL" id="OAA59423.1"/>
    </source>
</evidence>
<evidence type="ECO:0000256" key="1">
    <source>
        <dbReference type="SAM" id="MobiDB-lite"/>
    </source>
</evidence>
<evidence type="ECO:0000259" key="2">
    <source>
        <dbReference type="Pfam" id="PF22980"/>
    </source>
</evidence>
<dbReference type="RefSeq" id="XP_018702939.1">
    <property type="nucleotide sequence ID" value="XM_018849962.1"/>
</dbReference>
<name>A0A167SAE8_CORFA</name>
<dbReference type="Proteomes" id="UP000076744">
    <property type="component" value="Unassembled WGS sequence"/>
</dbReference>
<feature type="region of interest" description="Disordered" evidence="1">
    <location>
        <begin position="55"/>
        <end position="139"/>
    </location>
</feature>
<feature type="compositionally biased region" description="Basic and acidic residues" evidence="1">
    <location>
        <begin position="111"/>
        <end position="130"/>
    </location>
</feature>
<reference evidence="3 4" key="1">
    <citation type="journal article" date="2016" name="Genome Biol. Evol.">
        <title>Divergent and convergent evolution of fungal pathogenicity.</title>
        <authorList>
            <person name="Shang Y."/>
            <person name="Xiao G."/>
            <person name="Zheng P."/>
            <person name="Cen K."/>
            <person name="Zhan S."/>
            <person name="Wang C."/>
        </authorList>
    </citation>
    <scope>NUCLEOTIDE SEQUENCE [LARGE SCALE GENOMIC DNA]</scope>
    <source>
        <strain evidence="3 4">ARSEF 2679</strain>
    </source>
</reference>
<proteinExistence type="predicted"/>
<dbReference type="InterPro" id="IPR054505">
    <property type="entry name" value="Myb_DNA-bind_8"/>
</dbReference>
<dbReference type="AlphaFoldDB" id="A0A167SAE8"/>
<dbReference type="GeneID" id="30022650"/>
<sequence length="139" mass="14715">MSNKAAGSDQNVRFLVACINHSTNGKPNFELVAKELDIVSKGAATKRYERLLKSIASAPKPTAAATTTADDDDGDEAEPAKPPAKKRKAPAAPKASAVKKAKTATRAKKPQVKDEGEEKEEEKVDVKAESDSSLSGTCY</sequence>
<feature type="compositionally biased region" description="Low complexity" evidence="1">
    <location>
        <begin position="56"/>
        <end position="68"/>
    </location>
</feature>
<dbReference type="Pfam" id="PF22980">
    <property type="entry name" value="Myb_DNA-bind_8"/>
    <property type="match status" value="1"/>
</dbReference>
<gene>
    <name evidence="3" type="ORF">ISF_06358</name>
</gene>
<evidence type="ECO:0000313" key="4">
    <source>
        <dbReference type="Proteomes" id="UP000076744"/>
    </source>
</evidence>
<comment type="caution">
    <text evidence="3">The sequence shown here is derived from an EMBL/GenBank/DDBJ whole genome shotgun (WGS) entry which is preliminary data.</text>
</comment>
<dbReference type="STRING" id="1081104.A0A167SAE8"/>
<organism evidence="3 4">
    <name type="scientific">Cordyceps fumosorosea (strain ARSEF 2679)</name>
    <name type="common">Isaria fumosorosea</name>
    <dbReference type="NCBI Taxonomy" id="1081104"/>
    <lineage>
        <taxon>Eukaryota</taxon>
        <taxon>Fungi</taxon>
        <taxon>Dikarya</taxon>
        <taxon>Ascomycota</taxon>
        <taxon>Pezizomycotina</taxon>
        <taxon>Sordariomycetes</taxon>
        <taxon>Hypocreomycetidae</taxon>
        <taxon>Hypocreales</taxon>
        <taxon>Cordycipitaceae</taxon>
        <taxon>Cordyceps</taxon>
    </lineage>
</organism>
<feature type="domain" description="Myb-like DNA-binding" evidence="2">
    <location>
        <begin position="9"/>
        <end position="55"/>
    </location>
</feature>
<dbReference type="EMBL" id="AZHB01000016">
    <property type="protein sequence ID" value="OAA59423.1"/>
    <property type="molecule type" value="Genomic_DNA"/>
</dbReference>
<dbReference type="OrthoDB" id="5353914at2759"/>
<feature type="compositionally biased region" description="Basic residues" evidence="1">
    <location>
        <begin position="97"/>
        <end position="110"/>
    </location>
</feature>
<accession>A0A167SAE8</accession>
<keyword evidence="4" id="KW-1185">Reference proteome</keyword>
<protein>
    <recommendedName>
        <fullName evidence="2">Myb-like DNA-binding domain-containing protein</fullName>
    </recommendedName>
</protein>